<sequence length="66" mass="7145">SLLTVSIVVHDQSINITVAAIAFCQEWELKGHSPDSYTGHVQSLSPCSLLAGTNLQSPGIYWEFSP</sequence>
<name>A0ACB9XFL6_CHAAC</name>
<protein>
    <submittedName>
        <fullName evidence="1">Uncharacterized protein</fullName>
    </submittedName>
</protein>
<feature type="non-terminal residue" evidence="1">
    <location>
        <position position="1"/>
    </location>
</feature>
<dbReference type="EMBL" id="CM043790">
    <property type="protein sequence ID" value="KAI4825416.1"/>
    <property type="molecule type" value="Genomic_DNA"/>
</dbReference>
<evidence type="ECO:0000313" key="1">
    <source>
        <dbReference type="EMBL" id="KAI4825416.1"/>
    </source>
</evidence>
<dbReference type="Proteomes" id="UP001057452">
    <property type="component" value="Chromosome 6"/>
</dbReference>
<accession>A0ACB9XFL6</accession>
<comment type="caution">
    <text evidence="1">The sequence shown here is derived from an EMBL/GenBank/DDBJ whole genome shotgun (WGS) entry which is preliminary data.</text>
</comment>
<reference evidence="1" key="1">
    <citation type="submission" date="2022-05" db="EMBL/GenBank/DDBJ databases">
        <title>Chromosome-level genome of Chaenocephalus aceratus.</title>
        <authorList>
            <person name="Park H."/>
        </authorList>
    </citation>
    <scope>NUCLEOTIDE SEQUENCE</scope>
    <source>
        <strain evidence="1">KU_202001</strain>
    </source>
</reference>
<feature type="non-terminal residue" evidence="1">
    <location>
        <position position="66"/>
    </location>
</feature>
<gene>
    <name evidence="1" type="ORF">KUCAC02_021096</name>
</gene>
<organism evidence="1 2">
    <name type="scientific">Chaenocephalus aceratus</name>
    <name type="common">Blackfin icefish</name>
    <name type="synonym">Chaenichthys aceratus</name>
    <dbReference type="NCBI Taxonomy" id="36190"/>
    <lineage>
        <taxon>Eukaryota</taxon>
        <taxon>Metazoa</taxon>
        <taxon>Chordata</taxon>
        <taxon>Craniata</taxon>
        <taxon>Vertebrata</taxon>
        <taxon>Euteleostomi</taxon>
        <taxon>Actinopterygii</taxon>
        <taxon>Neopterygii</taxon>
        <taxon>Teleostei</taxon>
        <taxon>Neoteleostei</taxon>
        <taxon>Acanthomorphata</taxon>
        <taxon>Eupercaria</taxon>
        <taxon>Perciformes</taxon>
        <taxon>Notothenioidei</taxon>
        <taxon>Channichthyidae</taxon>
        <taxon>Chaenocephalus</taxon>
    </lineage>
</organism>
<keyword evidence="2" id="KW-1185">Reference proteome</keyword>
<evidence type="ECO:0000313" key="2">
    <source>
        <dbReference type="Proteomes" id="UP001057452"/>
    </source>
</evidence>
<proteinExistence type="predicted"/>